<reference evidence="2 3" key="1">
    <citation type="submission" date="2012-10" db="EMBL/GenBank/DDBJ databases">
        <authorList>
            <person name="Zafar N."/>
            <person name="Inman J."/>
            <person name="Hall N."/>
            <person name="Lorenzi H."/>
            <person name="Caler E."/>
        </authorList>
    </citation>
    <scope>NUCLEOTIDE SEQUENCE [LARGE SCALE GENOMIC DNA]</scope>
    <source>
        <strain evidence="2 3">IP1</strain>
    </source>
</reference>
<proteinExistence type="predicted"/>
<protein>
    <recommendedName>
        <fullName evidence="4">Tropomyosin</fullName>
    </recommendedName>
</protein>
<organism evidence="2 3">
    <name type="scientific">Entamoeba invadens IP1</name>
    <dbReference type="NCBI Taxonomy" id="370355"/>
    <lineage>
        <taxon>Eukaryota</taxon>
        <taxon>Amoebozoa</taxon>
        <taxon>Evosea</taxon>
        <taxon>Archamoebae</taxon>
        <taxon>Mastigamoebida</taxon>
        <taxon>Entamoebidae</taxon>
        <taxon>Entamoeba</taxon>
    </lineage>
</organism>
<accession>L7FLP9</accession>
<evidence type="ECO:0000256" key="1">
    <source>
        <dbReference type="SAM" id="MobiDB-lite"/>
    </source>
</evidence>
<feature type="region of interest" description="Disordered" evidence="1">
    <location>
        <begin position="88"/>
        <end position="110"/>
    </location>
</feature>
<evidence type="ECO:0000313" key="3">
    <source>
        <dbReference type="Proteomes" id="UP000014680"/>
    </source>
</evidence>
<dbReference type="RefSeq" id="XP_004253940.1">
    <property type="nucleotide sequence ID" value="XM_004253892.1"/>
</dbReference>
<name>L7FLP9_ENTIV</name>
<sequence length="110" mass="12604">MRELLKSSPTREKANSADAARKASEGKLQKIRFDLDEANNTKEKLTKKANDLTVQVDQLTDEKKKNDNDLEEIDKVINDLNAEVDMAQKQLDYTNDDKDGNEAMKQKYQD</sequence>
<dbReference type="AlphaFoldDB" id="L7FLP9"/>
<dbReference type="VEuPathDB" id="AmoebaDB:EIN_354910"/>
<evidence type="ECO:0008006" key="4">
    <source>
        <dbReference type="Google" id="ProtNLM"/>
    </source>
</evidence>
<feature type="compositionally biased region" description="Basic and acidic residues" evidence="1">
    <location>
        <begin position="95"/>
        <end position="110"/>
    </location>
</feature>
<dbReference type="GeneID" id="14886134"/>
<dbReference type="EMBL" id="KB206862">
    <property type="protein sequence ID" value="ELP87169.1"/>
    <property type="molecule type" value="Genomic_DNA"/>
</dbReference>
<dbReference type="Proteomes" id="UP000014680">
    <property type="component" value="Unassembled WGS sequence"/>
</dbReference>
<keyword evidence="3" id="KW-1185">Reference proteome</keyword>
<gene>
    <name evidence="2" type="ORF">EIN_354910</name>
</gene>
<dbReference type="KEGG" id="eiv:EIN_354910"/>
<evidence type="ECO:0000313" key="2">
    <source>
        <dbReference type="EMBL" id="ELP87169.1"/>
    </source>
</evidence>
<feature type="region of interest" description="Disordered" evidence="1">
    <location>
        <begin position="1"/>
        <end position="25"/>
    </location>
</feature>